<proteinExistence type="predicted"/>
<name>A0A8C0HHG0_CHEAB</name>
<accession>A0A8C0HHG0</accession>
<reference evidence="1" key="1">
    <citation type="submission" date="2025-08" db="UniProtKB">
        <authorList>
            <consortium name="Ensembl"/>
        </authorList>
    </citation>
    <scope>IDENTIFICATION</scope>
</reference>
<reference evidence="1" key="2">
    <citation type="submission" date="2025-09" db="UniProtKB">
        <authorList>
            <consortium name="Ensembl"/>
        </authorList>
    </citation>
    <scope>IDENTIFICATION</scope>
</reference>
<dbReference type="Ensembl" id="ENSCABT00000021155.1">
    <property type="protein sequence ID" value="ENSCABP00000019306.1"/>
    <property type="gene ID" value="ENSCABG00000014260.1"/>
</dbReference>
<evidence type="ECO:0000313" key="1">
    <source>
        <dbReference type="Ensembl" id="ENSCABP00000019306.1"/>
    </source>
</evidence>
<dbReference type="Proteomes" id="UP000694404">
    <property type="component" value="Unplaced"/>
</dbReference>
<protein>
    <submittedName>
        <fullName evidence="1">Uncharacterized protein</fullName>
    </submittedName>
</protein>
<evidence type="ECO:0000313" key="2">
    <source>
        <dbReference type="Proteomes" id="UP000694404"/>
    </source>
</evidence>
<organism evidence="1 2">
    <name type="scientific">Chelonoidis abingdonii</name>
    <name type="common">Abingdon island giant tortoise</name>
    <name type="synonym">Testudo abingdonii</name>
    <dbReference type="NCBI Taxonomy" id="106734"/>
    <lineage>
        <taxon>Eukaryota</taxon>
        <taxon>Metazoa</taxon>
        <taxon>Chordata</taxon>
        <taxon>Craniata</taxon>
        <taxon>Vertebrata</taxon>
        <taxon>Euteleostomi</taxon>
        <taxon>Archelosauria</taxon>
        <taxon>Testudinata</taxon>
        <taxon>Testudines</taxon>
        <taxon>Cryptodira</taxon>
        <taxon>Durocryptodira</taxon>
        <taxon>Testudinoidea</taxon>
        <taxon>Testudinidae</taxon>
        <taxon>Chelonoidis</taxon>
    </lineage>
</organism>
<dbReference type="AlphaFoldDB" id="A0A8C0HHG0"/>
<sequence>EGGQRISFGPDRTSPLRFPGPWKLSSLYSTQPRSLLNKTTFKQLLLSRPSVIPALCWCCCIPGSKLDSSPIIPPLHLGIALCAQAFTFQLQPLCHCQSQLTATG</sequence>
<keyword evidence="2" id="KW-1185">Reference proteome</keyword>